<feature type="compositionally biased region" description="Polar residues" evidence="1">
    <location>
        <begin position="210"/>
        <end position="222"/>
    </location>
</feature>
<gene>
    <name evidence="2" type="primary">ANAPC7</name>
    <name evidence="2" type="ORF">BGZ80_009757</name>
</gene>
<dbReference type="Gene3D" id="1.25.40.10">
    <property type="entry name" value="Tetratricopeptide repeat domain"/>
    <property type="match status" value="1"/>
</dbReference>
<dbReference type="AlphaFoldDB" id="A0A9P6T089"/>
<dbReference type="Proteomes" id="UP000703661">
    <property type="component" value="Unassembled WGS sequence"/>
</dbReference>
<proteinExistence type="predicted"/>
<name>A0A9P6T089_9FUNG</name>
<feature type="region of interest" description="Disordered" evidence="1">
    <location>
        <begin position="203"/>
        <end position="229"/>
    </location>
</feature>
<reference evidence="2" key="1">
    <citation type="journal article" date="2020" name="Fungal Divers.">
        <title>Resolving the Mortierellaceae phylogeny through synthesis of multi-gene phylogenetics and phylogenomics.</title>
        <authorList>
            <person name="Vandepol N."/>
            <person name="Liber J."/>
            <person name="Desiro A."/>
            <person name="Na H."/>
            <person name="Kennedy M."/>
            <person name="Barry K."/>
            <person name="Grigoriev I.V."/>
            <person name="Miller A.N."/>
            <person name="O'Donnell K."/>
            <person name="Stajich J.E."/>
            <person name="Bonito G."/>
        </authorList>
    </citation>
    <scope>NUCLEOTIDE SEQUENCE</scope>
    <source>
        <strain evidence="2">NRRL 2769</strain>
    </source>
</reference>
<evidence type="ECO:0000313" key="2">
    <source>
        <dbReference type="EMBL" id="KAG0015614.1"/>
    </source>
</evidence>
<dbReference type="EMBL" id="JAAAID010000611">
    <property type="protein sequence ID" value="KAG0015614.1"/>
    <property type="molecule type" value="Genomic_DNA"/>
</dbReference>
<dbReference type="InterPro" id="IPR011990">
    <property type="entry name" value="TPR-like_helical_dom_sf"/>
</dbReference>
<organism evidence="2 3">
    <name type="scientific">Entomortierella chlamydospora</name>
    <dbReference type="NCBI Taxonomy" id="101097"/>
    <lineage>
        <taxon>Eukaryota</taxon>
        <taxon>Fungi</taxon>
        <taxon>Fungi incertae sedis</taxon>
        <taxon>Mucoromycota</taxon>
        <taxon>Mortierellomycotina</taxon>
        <taxon>Mortierellomycetes</taxon>
        <taxon>Mortierellales</taxon>
        <taxon>Mortierellaceae</taxon>
        <taxon>Entomortierella</taxon>
    </lineage>
</organism>
<sequence length="413" mass="44695">MEVRNARQHSSQERLAQLQATESLYNAGLFTSALLINIGDQLYVTLTPNAGSVIYQIEDGVNKPSSKPTKKKEYYRKAASLEDSPLPSDISAIDFQNDIIGSNGTGDTGGSQTSAPAAASLGMNIMNTDEEMERTRRQERELAKEKIIKSASNLAARARKAAMESAAKSISGTGVVTRLTNAGPTSIPPVIPQSTTMRKRLASRVDEGRNSNSATDTASKTRLVSAGGDSVAKGKSVRTGVAIDPTGTTDKQYDTDIDYAVSCYKSGDYTTAGKVARKLDSHVLKDMYHYGVCLKQLSKAMYLNKIEKDIVTYEGLVKTYILMERPLEAVDMAKEATKLMPDSAQALAIYGMAIYQAGEQGNEAARDALLKALQMDPGCVQAALCLVMVYENQGLYDDAIQILDQQIDYQPPD</sequence>
<comment type="caution">
    <text evidence="2">The sequence shown here is derived from an EMBL/GenBank/DDBJ whole genome shotgun (WGS) entry which is preliminary data.</text>
</comment>
<keyword evidence="3" id="KW-1185">Reference proteome</keyword>
<evidence type="ECO:0000256" key="1">
    <source>
        <dbReference type="SAM" id="MobiDB-lite"/>
    </source>
</evidence>
<accession>A0A9P6T089</accession>
<evidence type="ECO:0000313" key="3">
    <source>
        <dbReference type="Proteomes" id="UP000703661"/>
    </source>
</evidence>
<dbReference type="SUPFAM" id="SSF48452">
    <property type="entry name" value="TPR-like"/>
    <property type="match status" value="1"/>
</dbReference>
<feature type="non-terminal residue" evidence="2">
    <location>
        <position position="413"/>
    </location>
</feature>
<protein>
    <submittedName>
        <fullName evidence="2">Anaphase promoting complex subunit 7</fullName>
    </submittedName>
</protein>